<dbReference type="Proteomes" id="UP000589716">
    <property type="component" value="Unassembled WGS sequence"/>
</dbReference>
<sequence length="113" mass="12017">MLVIGALALRWWVQAGRVPVGAALALGALLMAALAATASRVGLVALLSCGMLVACWALRAGRGQRAVLAVGARWRCMCWRRWPCRNWRSGPMAWQGATCWSACARANRPAAAA</sequence>
<protein>
    <submittedName>
        <fullName evidence="2">Uncharacterized protein</fullName>
    </submittedName>
</protein>
<name>A0A853IWZ1_9BURK</name>
<keyword evidence="1" id="KW-0472">Membrane</keyword>
<organism evidence="2 3">
    <name type="scientific">Ottowia beijingensis</name>
    <dbReference type="NCBI Taxonomy" id="1207057"/>
    <lineage>
        <taxon>Bacteria</taxon>
        <taxon>Pseudomonadati</taxon>
        <taxon>Pseudomonadota</taxon>
        <taxon>Betaproteobacteria</taxon>
        <taxon>Burkholderiales</taxon>
        <taxon>Comamonadaceae</taxon>
        <taxon>Ottowia</taxon>
    </lineage>
</organism>
<evidence type="ECO:0000256" key="1">
    <source>
        <dbReference type="SAM" id="Phobius"/>
    </source>
</evidence>
<accession>A0A853IWZ1</accession>
<reference evidence="2 3" key="1">
    <citation type="submission" date="2020-07" db="EMBL/GenBank/DDBJ databases">
        <authorList>
            <person name="Maaloum M."/>
        </authorList>
    </citation>
    <scope>NUCLEOTIDE SEQUENCE [LARGE SCALE GENOMIC DNA]</scope>
    <source>
        <strain evidence="2 3">GCS-AN-3</strain>
    </source>
</reference>
<gene>
    <name evidence="2" type="ORF">H0I39_09275</name>
</gene>
<dbReference type="AlphaFoldDB" id="A0A853IWZ1"/>
<keyword evidence="1" id="KW-1133">Transmembrane helix</keyword>
<keyword evidence="1" id="KW-0812">Transmembrane</keyword>
<feature type="transmembrane region" description="Helical" evidence="1">
    <location>
        <begin position="25"/>
        <end position="58"/>
    </location>
</feature>
<dbReference type="EMBL" id="JACCKX010000001">
    <property type="protein sequence ID" value="NZA01900.1"/>
    <property type="molecule type" value="Genomic_DNA"/>
</dbReference>
<keyword evidence="3" id="KW-1185">Reference proteome</keyword>
<proteinExistence type="predicted"/>
<comment type="caution">
    <text evidence="2">The sequence shown here is derived from an EMBL/GenBank/DDBJ whole genome shotgun (WGS) entry which is preliminary data.</text>
</comment>
<evidence type="ECO:0000313" key="2">
    <source>
        <dbReference type="EMBL" id="NZA01900.1"/>
    </source>
</evidence>
<evidence type="ECO:0000313" key="3">
    <source>
        <dbReference type="Proteomes" id="UP000589716"/>
    </source>
</evidence>